<dbReference type="InterPro" id="IPR007730">
    <property type="entry name" value="SPOR-like_dom"/>
</dbReference>
<evidence type="ECO:0000313" key="3">
    <source>
        <dbReference type="Proteomes" id="UP001596020"/>
    </source>
</evidence>
<dbReference type="Pfam" id="PF18174">
    <property type="entry name" value="HU-CCDC81_bac_1"/>
    <property type="match status" value="1"/>
</dbReference>
<dbReference type="Pfam" id="PF05036">
    <property type="entry name" value="SPOR"/>
    <property type="match status" value="1"/>
</dbReference>
<comment type="caution">
    <text evidence="2">The sequence shown here is derived from an EMBL/GenBank/DDBJ whole genome shotgun (WGS) entry which is preliminary data.</text>
</comment>
<organism evidence="2 3">
    <name type="scientific">Falsiporphyromonas endometrii</name>
    <dbReference type="NCBI Taxonomy" id="1387297"/>
    <lineage>
        <taxon>Bacteria</taxon>
        <taxon>Pseudomonadati</taxon>
        <taxon>Bacteroidota</taxon>
        <taxon>Bacteroidia</taxon>
        <taxon>Bacteroidales</taxon>
        <taxon>Porphyromonadaceae</taxon>
        <taxon>Falsiporphyromonas</taxon>
    </lineage>
</organism>
<protein>
    <submittedName>
        <fullName evidence="2">SPOR domain-containing protein</fullName>
    </submittedName>
</protein>
<proteinExistence type="predicted"/>
<dbReference type="Proteomes" id="UP001596020">
    <property type="component" value="Unassembled WGS sequence"/>
</dbReference>
<reference evidence="3" key="1">
    <citation type="journal article" date="2019" name="Int. J. Syst. Evol. Microbiol.">
        <title>The Global Catalogue of Microorganisms (GCM) 10K type strain sequencing project: providing services to taxonomists for standard genome sequencing and annotation.</title>
        <authorList>
            <consortium name="The Broad Institute Genomics Platform"/>
            <consortium name="The Broad Institute Genome Sequencing Center for Infectious Disease"/>
            <person name="Wu L."/>
            <person name="Ma J."/>
        </authorList>
    </citation>
    <scope>NUCLEOTIDE SEQUENCE [LARGE SCALE GENOMIC DNA]</scope>
    <source>
        <strain evidence="3">CGMCC 4.7357</strain>
    </source>
</reference>
<evidence type="ECO:0000313" key="2">
    <source>
        <dbReference type="EMBL" id="MFC4665512.1"/>
    </source>
</evidence>
<accession>A0ABV9K653</accession>
<dbReference type="EMBL" id="JBHSGO010000045">
    <property type="protein sequence ID" value="MFC4665512.1"/>
    <property type="molecule type" value="Genomic_DNA"/>
</dbReference>
<dbReference type="Pfam" id="PF18175">
    <property type="entry name" value="HU-CCDC81_bac_2"/>
    <property type="match status" value="1"/>
</dbReference>
<dbReference type="InterPro" id="IPR040495">
    <property type="entry name" value="HU-CCDC81_bac_1"/>
</dbReference>
<feature type="domain" description="SPOR" evidence="1">
    <location>
        <begin position="259"/>
        <end position="332"/>
    </location>
</feature>
<dbReference type="InterPro" id="IPR041268">
    <property type="entry name" value="HU-CCDC81_bac_2"/>
</dbReference>
<evidence type="ECO:0000259" key="1">
    <source>
        <dbReference type="PROSITE" id="PS51724"/>
    </source>
</evidence>
<name>A0ABV9K653_9PORP</name>
<sequence length="332" mass="37659">MAYQRLSEHINQCLAKTGCVVIPDLGGFITEVIPARYDKNENRAYPPSEELHFNAALSHRDGLLETAYANTYGVSQRRARIMLEDDIKSLRSDLVANKKVILPHIGELHLSNTGELSFEYLEATKRLHLASYGLLPTSMPRLMLQPERDTTKTETKPLNSRYYYIPIHKKTLLTSAAVLAFGALFLLPFGSTNSQDNCEAAFIPTKYVANSLWKNDKSATALPVEAVDVQQKKAEQQTAPNVATNADEMISNIPCYQLPIKRNGYFVIIGSFKTRKQVEDFIHYEKLDNRKDVGILKDSYWYRIYQGEYTNSKEAYTNAAKISNEAWVFKSK</sequence>
<dbReference type="PROSITE" id="PS51724">
    <property type="entry name" value="SPOR"/>
    <property type="match status" value="1"/>
</dbReference>
<keyword evidence="3" id="KW-1185">Reference proteome</keyword>
<dbReference type="RefSeq" id="WP_380077715.1">
    <property type="nucleotide sequence ID" value="NZ_JBHSGO010000045.1"/>
</dbReference>
<gene>
    <name evidence="2" type="ORF">ACFO3G_02620</name>
</gene>